<dbReference type="EMBL" id="NKHU02000303">
    <property type="protein sequence ID" value="RHZ45039.1"/>
    <property type="molecule type" value="Genomic_DNA"/>
</dbReference>
<dbReference type="Proteomes" id="UP000215305">
    <property type="component" value="Unassembled WGS sequence"/>
</dbReference>
<proteinExistence type="predicted"/>
<evidence type="ECO:0000313" key="1">
    <source>
        <dbReference type="EMBL" id="RHZ45039.1"/>
    </source>
</evidence>
<evidence type="ECO:0000313" key="2">
    <source>
        <dbReference type="Proteomes" id="UP000215305"/>
    </source>
</evidence>
<organism evidence="1 2">
    <name type="scientific">Aspergillus thermomutatus</name>
    <name type="common">Neosartorya pseudofischeri</name>
    <dbReference type="NCBI Taxonomy" id="41047"/>
    <lineage>
        <taxon>Eukaryota</taxon>
        <taxon>Fungi</taxon>
        <taxon>Dikarya</taxon>
        <taxon>Ascomycota</taxon>
        <taxon>Pezizomycotina</taxon>
        <taxon>Eurotiomycetes</taxon>
        <taxon>Eurotiomycetidae</taxon>
        <taxon>Eurotiales</taxon>
        <taxon>Aspergillaceae</taxon>
        <taxon>Aspergillus</taxon>
        <taxon>Aspergillus subgen. Fumigati</taxon>
    </lineage>
</organism>
<reference evidence="1" key="1">
    <citation type="submission" date="2018-08" db="EMBL/GenBank/DDBJ databases">
        <title>Draft genome sequence of azole-resistant Aspergillus thermomutatus (Neosartorya pseudofischeri) strain HMR AF 39, isolated from a human nasal aspirate.</title>
        <authorList>
            <person name="Parent-Michaud M."/>
            <person name="Dufresne P.J."/>
            <person name="Fournier E."/>
            <person name="Martineau C."/>
            <person name="Moreira S."/>
            <person name="Perkins V."/>
            <person name="De Repentigny L."/>
            <person name="Dufresne S.F."/>
        </authorList>
    </citation>
    <scope>NUCLEOTIDE SEQUENCE [LARGE SCALE GENOMIC DNA]</scope>
    <source>
        <strain evidence="1">HMR AF 39</strain>
    </source>
</reference>
<sequence>MPRPVVNYHNDLSRLHQRFGLTRRPSLASINGLSVGQAMLLRTLLLSLVNRTRHSHDYRISAATQLEVLALIDQLKRRINEANAIALFAAFGLPHSADATHLAALDLISLETFHDGLVVLREGALPDRHLLNAGFLADLQRVWEASLTLLDAEGSVVPANCIKVHDEDFDKGPCSTFRIREALNIMSYVNPLALSSDEKNMLFRDATATLFIDINKTSDFLFESLGPSDADVPYAKAKVKVPEDSRFSSNWGVIELLLYKIFSRISGDGKICNANTYFRNGQDGVRPGAVLILEAHRVGESLLEAQISYAEGSLIATASAIYRPIQVEGKCLAAPIDFGTTNAKQAASPGVPELA</sequence>
<comment type="caution">
    <text evidence="1">The sequence shown here is derived from an EMBL/GenBank/DDBJ whole genome shotgun (WGS) entry which is preliminary data.</text>
</comment>
<keyword evidence="2" id="KW-1185">Reference proteome</keyword>
<gene>
    <name evidence="1" type="ORF">CDV56_103546</name>
</gene>
<dbReference type="VEuPathDB" id="FungiDB:CDV56_103546"/>
<name>A0A397G4P1_ASPTH</name>
<dbReference type="AlphaFoldDB" id="A0A397G4P1"/>
<dbReference type="RefSeq" id="XP_026610576.1">
    <property type="nucleotide sequence ID" value="XM_026757165.1"/>
</dbReference>
<dbReference type="GeneID" id="38125520"/>
<accession>A0A397G4P1</accession>
<protein>
    <submittedName>
        <fullName evidence="1">Uncharacterized protein</fullName>
    </submittedName>
</protein>
<dbReference type="OrthoDB" id="4482394at2759"/>